<comment type="subunit">
    <text evidence="4">Homodimer.</text>
</comment>
<dbReference type="STRING" id="47678.ERS852494_02070"/>
<evidence type="ECO:0000313" key="21">
    <source>
        <dbReference type="EMBL" id="RHD50645.1"/>
    </source>
</evidence>
<dbReference type="EMBL" id="VVYJ01000003">
    <property type="protein sequence ID" value="KAA5478907.1"/>
    <property type="molecule type" value="Genomic_DNA"/>
</dbReference>
<evidence type="ECO:0000259" key="12">
    <source>
        <dbReference type="Pfam" id="PF09084"/>
    </source>
</evidence>
<dbReference type="InterPro" id="IPR027939">
    <property type="entry name" value="NMT1/THI5"/>
</dbReference>
<dbReference type="EMBL" id="CZAI01000004">
    <property type="protein sequence ID" value="CUP36075.1"/>
    <property type="molecule type" value="Genomic_DNA"/>
</dbReference>
<evidence type="ECO:0000313" key="27">
    <source>
        <dbReference type="Proteomes" id="UP000427825"/>
    </source>
</evidence>
<evidence type="ECO:0000256" key="4">
    <source>
        <dbReference type="ARBA" id="ARBA00011738"/>
    </source>
</evidence>
<evidence type="ECO:0000256" key="6">
    <source>
        <dbReference type="ARBA" id="ARBA00022723"/>
    </source>
</evidence>
<organism evidence="13 22">
    <name type="scientific">Bacteroides caccae</name>
    <dbReference type="NCBI Taxonomy" id="47678"/>
    <lineage>
        <taxon>Bacteria</taxon>
        <taxon>Pseudomonadati</taxon>
        <taxon>Bacteroidota</taxon>
        <taxon>Bacteroidia</taxon>
        <taxon>Bacteroidales</taxon>
        <taxon>Bacteroidaceae</taxon>
        <taxon>Bacteroides</taxon>
    </lineage>
</organism>
<dbReference type="Gene3D" id="3.40.190.10">
    <property type="entry name" value="Periplasmic binding protein-like II"/>
    <property type="match status" value="2"/>
</dbReference>
<dbReference type="GO" id="GO:0016740">
    <property type="term" value="F:transferase activity"/>
    <property type="evidence" value="ECO:0007669"/>
    <property type="project" value="UniProtKB-KW"/>
</dbReference>
<dbReference type="GO" id="GO:0046872">
    <property type="term" value="F:metal ion binding"/>
    <property type="evidence" value="ECO:0007669"/>
    <property type="project" value="UniProtKB-KW"/>
</dbReference>
<evidence type="ECO:0000313" key="20">
    <source>
        <dbReference type="EMBL" id="RGY26980.1"/>
    </source>
</evidence>
<accession>A0A174MQ92</accession>
<reference evidence="24 25" key="2">
    <citation type="submission" date="2018-08" db="EMBL/GenBank/DDBJ databases">
        <title>A genome reference for cultivated species of the human gut microbiota.</title>
        <authorList>
            <person name="Zou Y."/>
            <person name="Xue W."/>
            <person name="Luo G."/>
        </authorList>
    </citation>
    <scope>NUCLEOTIDE SEQUENCE [LARGE SCALE GENOMIC DNA]</scope>
    <source>
        <strain evidence="21 25">AM31-16AC</strain>
        <strain evidence="20 24">OF02-6LB</strain>
    </source>
</reference>
<evidence type="ECO:0000313" key="25">
    <source>
        <dbReference type="Proteomes" id="UP000284689"/>
    </source>
</evidence>
<dbReference type="EMBL" id="CZBL01000003">
    <property type="protein sequence ID" value="CUP82306.1"/>
    <property type="molecule type" value="Genomic_DNA"/>
</dbReference>
<evidence type="ECO:0000313" key="15">
    <source>
        <dbReference type="EMBL" id="KAA5463340.1"/>
    </source>
</evidence>
<proteinExistence type="inferred from homology"/>
<evidence type="ECO:0000313" key="14">
    <source>
        <dbReference type="EMBL" id="CUP82306.1"/>
    </source>
</evidence>
<evidence type="ECO:0000313" key="29">
    <source>
        <dbReference type="Proteomes" id="UP000491168"/>
    </source>
</evidence>
<evidence type="ECO:0000256" key="7">
    <source>
        <dbReference type="ARBA" id="ARBA00022898"/>
    </source>
</evidence>
<dbReference type="EMBL" id="JAUONL010000005">
    <property type="protein sequence ID" value="MDO6357832.1"/>
    <property type="molecule type" value="Genomic_DNA"/>
</dbReference>
<dbReference type="Pfam" id="PF09084">
    <property type="entry name" value="NMT1"/>
    <property type="match status" value="1"/>
</dbReference>
<dbReference type="InterPro" id="IPR015168">
    <property type="entry name" value="SsuA/THI5"/>
</dbReference>
<reference evidence="19" key="4">
    <citation type="submission" date="2023-07" db="EMBL/GenBank/DDBJ databases">
        <title>Whole Genome Sequencing of Colonoscopy isolates.</title>
        <authorList>
            <person name="Surve S.V."/>
            <person name="Valls R.A."/>
            <person name="Barrak K.E."/>
            <person name="Gardner T.B."/>
            <person name="O'Toole G.A."/>
        </authorList>
    </citation>
    <scope>NUCLEOTIDE SEQUENCE</scope>
    <source>
        <strain evidence="19">GP0119</strain>
    </source>
</reference>
<dbReference type="Proteomes" id="UP000475905">
    <property type="component" value="Unassembled WGS sequence"/>
</dbReference>
<evidence type="ECO:0000256" key="2">
    <source>
        <dbReference type="ARBA" id="ARBA00004948"/>
    </source>
</evidence>
<evidence type="ECO:0000313" key="24">
    <source>
        <dbReference type="Proteomes" id="UP000284431"/>
    </source>
</evidence>
<evidence type="ECO:0000313" key="28">
    <source>
        <dbReference type="Proteomes" id="UP000475905"/>
    </source>
</evidence>
<reference evidence="26 27" key="3">
    <citation type="journal article" date="2019" name="Nat. Med.">
        <title>A library of human gut bacterial isolates paired with longitudinal multiomics data enables mechanistic microbiome research.</title>
        <authorList>
            <person name="Poyet M."/>
            <person name="Groussin M."/>
            <person name="Gibbons S.M."/>
            <person name="Avila-Pacheco J."/>
            <person name="Jiang X."/>
            <person name="Kearney S.M."/>
            <person name="Perrotta A.R."/>
            <person name="Berdy B."/>
            <person name="Zhao S."/>
            <person name="Lieberman T.D."/>
            <person name="Swanson P.K."/>
            <person name="Smith M."/>
            <person name="Roesemann S."/>
            <person name="Alexander J.E."/>
            <person name="Rich S.A."/>
            <person name="Livny J."/>
            <person name="Vlamakis H."/>
            <person name="Clish C."/>
            <person name="Bullock K."/>
            <person name="Deik A."/>
            <person name="Scott J."/>
            <person name="Pierce K.A."/>
            <person name="Xavier R.J."/>
            <person name="Alm E.J."/>
        </authorList>
    </citation>
    <scope>NUCLEOTIDE SEQUENCE [LARGE SCALE GENOMIC DNA]</scope>
    <source>
        <strain evidence="18 26">BIOML-A19</strain>
        <strain evidence="17 29">BIOML-A21</strain>
        <strain evidence="16 27">BIOML-A25</strain>
        <strain evidence="15 28">BIOML-A31</strain>
    </source>
</reference>
<dbReference type="RefSeq" id="WP_005681606.1">
    <property type="nucleotide sequence ID" value="NZ_CABMOQ010000011.1"/>
</dbReference>
<evidence type="ECO:0000313" key="19">
    <source>
        <dbReference type="EMBL" id="MDO6357832.1"/>
    </source>
</evidence>
<reference evidence="22 23" key="1">
    <citation type="submission" date="2015-09" db="EMBL/GenBank/DDBJ databases">
        <authorList>
            <consortium name="Pathogen Informatics"/>
        </authorList>
    </citation>
    <scope>NUCLEOTIDE SEQUENCE [LARGE SCALE GENOMIC DNA]</scope>
    <source>
        <strain evidence="13 22">2789STDY5834880</strain>
        <strain evidence="14 23">2789STDY5834946</strain>
    </source>
</reference>
<dbReference type="GeneID" id="75115340"/>
<dbReference type="Proteomes" id="UP001170023">
    <property type="component" value="Unassembled WGS sequence"/>
</dbReference>
<keyword evidence="8" id="KW-0784">Thiamine biosynthesis</keyword>
<gene>
    <name evidence="21" type="ORF">DW794_06360</name>
    <name evidence="20" type="ORF">DXA49_07150</name>
    <name evidence="13" type="ORF">ERS852494_02070</name>
    <name evidence="14" type="ORF">ERS852558_01077</name>
    <name evidence="18" type="ORF">F2Y31_15465</name>
    <name evidence="17" type="ORF">F2Y35_18910</name>
    <name evidence="15" type="ORF">F2Y36_10135</name>
    <name evidence="16" type="ORF">F2Y39_08085</name>
    <name evidence="19" type="ORF">Q4469_09035</name>
</gene>
<dbReference type="PANTHER" id="PTHR31528">
    <property type="entry name" value="4-AMINO-5-HYDROXYMETHYL-2-METHYLPYRIMIDINE PHOSPHATE SYNTHASE THI11-RELATED"/>
    <property type="match status" value="1"/>
</dbReference>
<keyword evidence="5" id="KW-0808">Transferase</keyword>
<evidence type="ECO:0000313" key="17">
    <source>
        <dbReference type="EMBL" id="KAA5488261.1"/>
    </source>
</evidence>
<comment type="function">
    <text evidence="1">Responsible for the formation of the pyrimidine heterocycle in the thiamine biosynthesis pathway. Catalyzes the formation of hydroxymethylpyrimidine phosphate (HMP-P) from histidine and pyridoxal phosphate (PLP). The protein uses PLP and the active site histidine to form HMP-P, generating an inactive enzyme. The enzyme can only undergo a single turnover, which suggests it is a suicide enzyme.</text>
</comment>
<dbReference type="GO" id="GO:0009228">
    <property type="term" value="P:thiamine biosynthetic process"/>
    <property type="evidence" value="ECO:0007669"/>
    <property type="project" value="UniProtKB-KW"/>
</dbReference>
<evidence type="ECO:0000256" key="10">
    <source>
        <dbReference type="ARBA" id="ARBA00033171"/>
    </source>
</evidence>
<dbReference type="Proteomes" id="UP000284689">
    <property type="component" value="Unassembled WGS sequence"/>
</dbReference>
<comment type="similarity">
    <text evidence="3">Belongs to the NMT1/THI5 family.</text>
</comment>
<dbReference type="Proteomes" id="UP000491168">
    <property type="component" value="Unassembled WGS sequence"/>
</dbReference>
<comment type="pathway">
    <text evidence="2">Cofactor biosynthesis; thiamine diphosphate biosynthesis.</text>
</comment>
<evidence type="ECO:0000313" key="22">
    <source>
        <dbReference type="Proteomes" id="UP000095657"/>
    </source>
</evidence>
<evidence type="ECO:0000256" key="5">
    <source>
        <dbReference type="ARBA" id="ARBA00022679"/>
    </source>
</evidence>
<keyword evidence="6" id="KW-0479">Metal-binding</keyword>
<comment type="catalytic activity">
    <reaction evidence="11">
        <text>N(6)-(pyridoxal phosphate)-L-lysyl-[4-amino-5-hydroxymethyl-2-methylpyrimidine phosphate synthase] + L-histidyl-[4-amino-5-hydroxymethyl-2-methylpyrimidine phosphate synthase] + 2 Fe(3+) + 4 H2O = L-lysyl-[4-amino-5-hydroxymethyl-2-methylpyrimidine phosphate synthase] + (2S)-2-amino-5-hydroxy-4-oxopentanoyl-[4-amino-5-hydroxymethyl-2-methylpyrimidine phosphate synthase] + 4-amino-2-methyl-5-(phosphooxymethyl)pyrimidine + 3-oxopropanoate + 2 Fe(2+) + 2 H(+)</text>
        <dbReference type="Rhea" id="RHEA:65756"/>
        <dbReference type="Rhea" id="RHEA-COMP:16892"/>
        <dbReference type="Rhea" id="RHEA-COMP:16893"/>
        <dbReference type="Rhea" id="RHEA-COMP:16894"/>
        <dbReference type="Rhea" id="RHEA-COMP:16895"/>
        <dbReference type="ChEBI" id="CHEBI:15377"/>
        <dbReference type="ChEBI" id="CHEBI:15378"/>
        <dbReference type="ChEBI" id="CHEBI:29033"/>
        <dbReference type="ChEBI" id="CHEBI:29034"/>
        <dbReference type="ChEBI" id="CHEBI:29969"/>
        <dbReference type="ChEBI" id="CHEBI:29979"/>
        <dbReference type="ChEBI" id="CHEBI:33190"/>
        <dbReference type="ChEBI" id="CHEBI:58354"/>
        <dbReference type="ChEBI" id="CHEBI:143915"/>
        <dbReference type="ChEBI" id="CHEBI:157692"/>
    </reaction>
    <physiologicalReaction direction="left-to-right" evidence="11">
        <dbReference type="Rhea" id="RHEA:65757"/>
    </physiologicalReaction>
</comment>
<evidence type="ECO:0000256" key="9">
    <source>
        <dbReference type="ARBA" id="ARBA00023004"/>
    </source>
</evidence>
<dbReference type="EMBL" id="QSJD01000007">
    <property type="protein sequence ID" value="RHD50645.1"/>
    <property type="molecule type" value="Genomic_DNA"/>
</dbReference>
<dbReference type="Proteomes" id="UP000427825">
    <property type="component" value="Unassembled WGS sequence"/>
</dbReference>
<dbReference type="EMBL" id="VVYD01000015">
    <property type="protein sequence ID" value="KAA5497002.1"/>
    <property type="molecule type" value="Genomic_DNA"/>
</dbReference>
<evidence type="ECO:0000256" key="8">
    <source>
        <dbReference type="ARBA" id="ARBA00022977"/>
    </source>
</evidence>
<evidence type="ECO:0000313" key="23">
    <source>
        <dbReference type="Proteomes" id="UP000095725"/>
    </source>
</evidence>
<dbReference type="EMBL" id="VVYP01000011">
    <property type="protein sequence ID" value="KAA5463340.1"/>
    <property type="molecule type" value="Genomic_DNA"/>
</dbReference>
<evidence type="ECO:0000313" key="18">
    <source>
        <dbReference type="EMBL" id="KAA5497002.1"/>
    </source>
</evidence>
<evidence type="ECO:0000256" key="11">
    <source>
        <dbReference type="ARBA" id="ARBA00048179"/>
    </source>
</evidence>
<dbReference type="PANTHER" id="PTHR31528:SF1">
    <property type="entry name" value="4-AMINO-5-HYDROXYMETHYL-2-METHYLPYRIMIDINE PHOSPHATE SYNTHASE THI11-RELATED"/>
    <property type="match status" value="1"/>
</dbReference>
<dbReference type="Proteomes" id="UP000095657">
    <property type="component" value="Unassembled WGS sequence"/>
</dbReference>
<keyword evidence="9" id="KW-0408">Iron</keyword>
<evidence type="ECO:0000256" key="1">
    <source>
        <dbReference type="ARBA" id="ARBA00003469"/>
    </source>
</evidence>
<evidence type="ECO:0000313" key="16">
    <source>
        <dbReference type="EMBL" id="KAA5478907.1"/>
    </source>
</evidence>
<evidence type="ECO:0000313" key="13">
    <source>
        <dbReference type="EMBL" id="CUP36075.1"/>
    </source>
</evidence>
<dbReference type="Proteomes" id="UP000095725">
    <property type="component" value="Unassembled WGS sequence"/>
</dbReference>
<dbReference type="Proteomes" id="UP000368418">
    <property type="component" value="Unassembled WGS sequence"/>
</dbReference>
<dbReference type="EMBL" id="QSCS01000009">
    <property type="protein sequence ID" value="RGY26980.1"/>
    <property type="molecule type" value="Genomic_DNA"/>
</dbReference>
<name>A0A174MQ92_9BACE</name>
<sequence>MKSVYYYLSVLIIFLSACHTNKSELETIKVAQFGDVFIYIPLYLANTKGFFKEEGLKVDLINTGGDDKTYAAVIGGSALFGIADPTFVAIAKEQGIDGCVIGSIVNSVPFWALTKNPNVPQITNAAMLAPYSVATFSAPSTAYTVQTEMFKEANLPTNIRQGAFGTLLPMLDTGNADIALELEPNVSIAVANGAKVVYSFADKYPDFTFTGITTSKKTIDEKPEIVQHFINAITKAEKFAHEYPDSAAYYMAELYPDVNKNIIAQAIKRMVDSNTLPQNAVISPEAWKQAVALRHRMGDLKSLDNIESVLDMNFAEKAR</sequence>
<dbReference type="SUPFAM" id="SSF53850">
    <property type="entry name" value="Periplasmic binding protein-like II"/>
    <property type="match status" value="1"/>
</dbReference>
<evidence type="ECO:0000256" key="3">
    <source>
        <dbReference type="ARBA" id="ARBA00009406"/>
    </source>
</evidence>
<keyword evidence="7" id="KW-0663">Pyridoxal phosphate</keyword>
<protein>
    <recommendedName>
        <fullName evidence="10">Thiamine pyrimidine synthase</fullName>
    </recommendedName>
</protein>
<dbReference type="AlphaFoldDB" id="A0A174MQ92"/>
<dbReference type="EMBL" id="VVYF01000021">
    <property type="protein sequence ID" value="KAA5488261.1"/>
    <property type="molecule type" value="Genomic_DNA"/>
</dbReference>
<dbReference type="PROSITE" id="PS51257">
    <property type="entry name" value="PROKAR_LIPOPROTEIN"/>
    <property type="match status" value="1"/>
</dbReference>
<dbReference type="Proteomes" id="UP000284431">
    <property type="component" value="Unassembled WGS sequence"/>
</dbReference>
<evidence type="ECO:0000313" key="26">
    <source>
        <dbReference type="Proteomes" id="UP000368418"/>
    </source>
</evidence>
<feature type="domain" description="SsuA/THI5-like" evidence="12">
    <location>
        <begin position="40"/>
        <end position="247"/>
    </location>
</feature>